<dbReference type="InterPro" id="IPR053195">
    <property type="entry name" value="Bax-like"/>
</dbReference>
<protein>
    <submittedName>
        <fullName evidence="2">Lysozyme subfamily 2</fullName>
    </submittedName>
</protein>
<dbReference type="InterPro" id="IPR002901">
    <property type="entry name" value="MGlyc_endo_b_GlcNAc-like_dom"/>
</dbReference>
<name>F0S380_DESTD</name>
<feature type="domain" description="Mannosyl-glycoprotein endo-beta-N-acetylglucosamidase-like" evidence="1">
    <location>
        <begin position="125"/>
        <end position="271"/>
    </location>
</feature>
<dbReference type="STRING" id="868864.Dester_0652"/>
<evidence type="ECO:0000259" key="1">
    <source>
        <dbReference type="SMART" id="SM00047"/>
    </source>
</evidence>
<dbReference type="KEGG" id="dte:Dester_0652"/>
<dbReference type="OrthoDB" id="977752at2"/>
<dbReference type="PANTHER" id="PTHR40572">
    <property type="entry name" value="PROTEIN BAX"/>
    <property type="match status" value="1"/>
</dbReference>
<evidence type="ECO:0000313" key="3">
    <source>
        <dbReference type="Proteomes" id="UP000007102"/>
    </source>
</evidence>
<dbReference type="InParanoid" id="F0S380"/>
<dbReference type="HOGENOM" id="CLU_061344_0_1_0"/>
<organism evidence="2 3">
    <name type="scientific">Desulfurobacterium thermolithotrophum (strain DSM 11699 / BSA)</name>
    <dbReference type="NCBI Taxonomy" id="868864"/>
    <lineage>
        <taxon>Bacteria</taxon>
        <taxon>Pseudomonadati</taxon>
        <taxon>Aquificota</taxon>
        <taxon>Aquificia</taxon>
        <taxon>Desulfurobacteriales</taxon>
        <taxon>Desulfurobacteriaceae</taxon>
        <taxon>Desulfurobacterium</taxon>
    </lineage>
</organism>
<dbReference type="EMBL" id="CP002543">
    <property type="protein sequence ID" value="ADY73302.1"/>
    <property type="molecule type" value="Genomic_DNA"/>
</dbReference>
<dbReference type="PANTHER" id="PTHR40572:SF1">
    <property type="entry name" value="PROTEIN BAX"/>
    <property type="match status" value="1"/>
</dbReference>
<reference evidence="2 3" key="1">
    <citation type="journal article" date="2011" name="Stand. Genomic Sci.">
        <title>Complete genome sequence of the thermophilic sulfur-reducer Desulfurobacterium thermolithotrophum type strain (BSA(T)) from a deep-sea hydrothermal vent.</title>
        <authorList>
            <person name="Goker M."/>
            <person name="Daligault H."/>
            <person name="Mwirichia R."/>
            <person name="Lapidus A."/>
            <person name="Lucas S."/>
            <person name="Deshpande S."/>
            <person name="Pagani I."/>
            <person name="Tapia R."/>
            <person name="Cheng J.F."/>
            <person name="Goodwin L."/>
            <person name="Pitluck S."/>
            <person name="Liolios K."/>
            <person name="Ivanova N."/>
            <person name="Mavromatis K."/>
            <person name="Mikhailova N."/>
            <person name="Pati A."/>
            <person name="Chen A."/>
            <person name="Palaniappan K."/>
            <person name="Han C."/>
            <person name="Land M."/>
            <person name="Hauser L."/>
            <person name="Pan C."/>
            <person name="Brambilla E.M."/>
            <person name="Rohde M."/>
            <person name="Spring S."/>
            <person name="Sikorski J."/>
            <person name="Wirth R."/>
            <person name="Detter J.C."/>
            <person name="Woyke T."/>
            <person name="Bristow J."/>
            <person name="Eisen J.A."/>
            <person name="Markowitz V."/>
            <person name="Hugenholtz P."/>
            <person name="Kyrpides N.C."/>
            <person name="Klenk H.P."/>
        </authorList>
    </citation>
    <scope>NUCLEOTIDE SEQUENCE [LARGE SCALE GENOMIC DNA]</scope>
    <source>
        <strain evidence="3">DSM 11699 / BSA</strain>
    </source>
</reference>
<dbReference type="AlphaFoldDB" id="F0S380"/>
<dbReference type="eggNOG" id="COG2992">
    <property type="taxonomic scope" value="Bacteria"/>
</dbReference>
<gene>
    <name evidence="2" type="ordered locus">Dester_0652</name>
</gene>
<sequence>MRKFFLVAISIVVAFIIPLFFMEEQQLPKEEFPLRKKTGEKRKETIPSIFYIENPTVEEIVPINCSKVVPIVYSHVTCLRNLSIEQRKKKFIDVLLPEVLIANEKVLKERSFLLRTLRKKKLSKKERLELKKLKKKYRTDNIDELLRRVNSVPVSLVLAQGAIESGWGTSRFFIEGNNVFGMYAFYTTNKKLKARNGNVYLKVYDDILQSVEDYIYNLNVGWAYKEFRRAREKGASLSLLVKTLVYYSTKRNNYVDLIRNIIKKNYLTYYDKCFFNTSNKK</sequence>
<keyword evidence="3" id="KW-1185">Reference proteome</keyword>
<dbReference type="Pfam" id="PF01832">
    <property type="entry name" value="Glucosaminidase"/>
    <property type="match status" value="1"/>
</dbReference>
<reference evidence="3" key="2">
    <citation type="submission" date="2011-02" db="EMBL/GenBank/DDBJ databases">
        <title>The complete genome of Desulfurobacterium thermolithotrophum DSM 11699.</title>
        <authorList>
            <consortium name="US DOE Joint Genome Institute (JGI-PGF)"/>
            <person name="Lucas S."/>
            <person name="Copeland A."/>
            <person name="Lapidus A."/>
            <person name="Bruce D."/>
            <person name="Goodwin L."/>
            <person name="Pitluck S."/>
            <person name="Kyrpides N."/>
            <person name="Mavromatis K."/>
            <person name="Pagani I."/>
            <person name="Ivanova N."/>
            <person name="Mikhailova N."/>
            <person name="Daligault H."/>
            <person name="Detter J.C."/>
            <person name="Tapia R."/>
            <person name="Han C."/>
            <person name="Land M."/>
            <person name="Hauser L."/>
            <person name="Markowitz V."/>
            <person name="Cheng J.-F."/>
            <person name="Hugenholtz P."/>
            <person name="Woyke T."/>
            <person name="Wu D."/>
            <person name="Spring S."/>
            <person name="Brambilla E."/>
            <person name="Klenk H.-P."/>
            <person name="Eisen J.A."/>
        </authorList>
    </citation>
    <scope>NUCLEOTIDE SEQUENCE [LARGE SCALE GENOMIC DNA]</scope>
    <source>
        <strain evidence="3">DSM 11699 / BSA</strain>
    </source>
</reference>
<dbReference type="Proteomes" id="UP000007102">
    <property type="component" value="Chromosome"/>
</dbReference>
<proteinExistence type="predicted"/>
<evidence type="ECO:0000313" key="2">
    <source>
        <dbReference type="EMBL" id="ADY73302.1"/>
    </source>
</evidence>
<accession>F0S380</accession>
<dbReference type="GO" id="GO:0004040">
    <property type="term" value="F:amidase activity"/>
    <property type="evidence" value="ECO:0007669"/>
    <property type="project" value="InterPro"/>
</dbReference>
<dbReference type="RefSeq" id="WP_013638259.1">
    <property type="nucleotide sequence ID" value="NC_015185.1"/>
</dbReference>
<dbReference type="Gene3D" id="1.10.530.10">
    <property type="match status" value="1"/>
</dbReference>
<dbReference type="SMART" id="SM00047">
    <property type="entry name" value="LYZ2"/>
    <property type="match status" value="1"/>
</dbReference>